<feature type="compositionally biased region" description="Polar residues" evidence="3">
    <location>
        <begin position="1"/>
        <end position="26"/>
    </location>
</feature>
<dbReference type="InterPro" id="IPR036864">
    <property type="entry name" value="Zn2-C6_fun-type_DNA-bd_sf"/>
</dbReference>
<proteinExistence type="predicted"/>
<feature type="compositionally biased region" description="Basic and acidic residues" evidence="3">
    <location>
        <begin position="400"/>
        <end position="413"/>
    </location>
</feature>
<dbReference type="Pfam" id="PF00172">
    <property type="entry name" value="Zn_clus"/>
    <property type="match status" value="1"/>
</dbReference>
<feature type="compositionally biased region" description="Low complexity" evidence="3">
    <location>
        <begin position="236"/>
        <end position="245"/>
    </location>
</feature>
<evidence type="ECO:0000256" key="3">
    <source>
        <dbReference type="SAM" id="MobiDB-lite"/>
    </source>
</evidence>
<dbReference type="PANTHER" id="PTHR37534">
    <property type="entry name" value="TRANSCRIPTIONAL ACTIVATOR PROTEIN UGA3"/>
    <property type="match status" value="1"/>
</dbReference>
<dbReference type="Proteomes" id="UP000812966">
    <property type="component" value="Unassembled WGS sequence"/>
</dbReference>
<evidence type="ECO:0000313" key="6">
    <source>
        <dbReference type="Proteomes" id="UP000812966"/>
    </source>
</evidence>
<reference evidence="5" key="1">
    <citation type="submission" date="2020-04" db="EMBL/GenBank/DDBJ databases">
        <title>Analysis of mating type loci in Filobasidium floriforme.</title>
        <authorList>
            <person name="Nowrousian M."/>
        </authorList>
    </citation>
    <scope>NUCLEOTIDE SEQUENCE</scope>
    <source>
        <strain evidence="5">CBS 6242</strain>
    </source>
</reference>
<feature type="compositionally biased region" description="Basic and acidic residues" evidence="3">
    <location>
        <begin position="337"/>
        <end position="354"/>
    </location>
</feature>
<dbReference type="Gene3D" id="4.10.240.10">
    <property type="entry name" value="Zn(2)-C6 fungal-type DNA-binding domain"/>
    <property type="match status" value="1"/>
</dbReference>
<comment type="caution">
    <text evidence="5">The sequence shown here is derived from an EMBL/GenBank/DDBJ whole genome shotgun (WGS) entry which is preliminary data.</text>
</comment>
<dbReference type="PROSITE" id="PS00463">
    <property type="entry name" value="ZN2_CY6_FUNGAL_1"/>
    <property type="match status" value="1"/>
</dbReference>
<dbReference type="PROSITE" id="PS50048">
    <property type="entry name" value="ZN2_CY6_FUNGAL_2"/>
    <property type="match status" value="1"/>
</dbReference>
<evidence type="ECO:0000313" key="5">
    <source>
        <dbReference type="EMBL" id="KAG7566870.1"/>
    </source>
</evidence>
<dbReference type="EMBL" id="JABELV010000019">
    <property type="protein sequence ID" value="KAG7566870.1"/>
    <property type="molecule type" value="Genomic_DNA"/>
</dbReference>
<feature type="compositionally biased region" description="Polar residues" evidence="3">
    <location>
        <begin position="100"/>
        <end position="126"/>
    </location>
</feature>
<feature type="region of interest" description="Disordered" evidence="3">
    <location>
        <begin position="169"/>
        <end position="289"/>
    </location>
</feature>
<dbReference type="GO" id="GO:0005634">
    <property type="term" value="C:nucleus"/>
    <property type="evidence" value="ECO:0007669"/>
    <property type="project" value="UniProtKB-SubCell"/>
</dbReference>
<keyword evidence="2" id="KW-0539">Nucleus</keyword>
<name>A0A8K0JUS3_9TREE</name>
<dbReference type="Pfam" id="PF11951">
    <property type="entry name" value="Fungal_trans_2"/>
    <property type="match status" value="1"/>
</dbReference>
<dbReference type="InterPro" id="IPR021858">
    <property type="entry name" value="Fun_TF"/>
</dbReference>
<feature type="region of interest" description="Disordered" evidence="3">
    <location>
        <begin position="335"/>
        <end position="443"/>
    </location>
</feature>
<dbReference type="AlphaFoldDB" id="A0A8K0JUS3"/>
<dbReference type="PANTHER" id="PTHR37534:SF7">
    <property type="entry name" value="TRANSCRIPTIONAL ACTIVATOR PROTEIN UGA3"/>
    <property type="match status" value="1"/>
</dbReference>
<sequence length="859" mass="93672">MKDQNEATSQASEVNNNDAANNSIQGSDDKEESKSKKTRKRTGCFTCRRRKKACDERHPVCESCERLDIPCVYPKVAGQVRPRPGTFAKKHRELAKEGKSTSTTPQPGRQISSGSSILEDTETVSIPQEARIHPSETPPDILNRSLPPPDSYLDRTRIPIGSLGPITVDDYTQGPSPLHPPGQGHIGGTTTPTARSIRQDFFSPHPDNKPLLDPNVHISSASHGPQRRLSENSLAPSHHSSVPSDHPSRLGPTLAPHPGPPSFVSQLSNSNSHSNGNLPTPLDYMQPTGHMLDLPGIETPVALDQTLVDFIKTMEQSESEWADFILSAGDSQYNYDHGQDHGHGHGHNQNHDHAMGIGHGQGQDGHSSMSDGQHGTPAAVTSQIDGHRHGHVVAVGDETGNDHRSGMDIDYRSNNHLPQQLLPSNSKGTGEPSNQGSIPPHTLSSIASQSHVTSSLAGTSLPSWIWAHVPVLIDYFVNGFGPIISVLGAPSKHSLTQSLLPLAATSPLLLPALIGWSASHLARIGEPYASIARIATEVTDRRVQSLLQAGAASDATQGDVSLEDKLWIVLMLGGIEICKGSVNRWKELLPKIRNLVTLLQRSRPDSRYSDTQISLALNCIYHDVSWSLACKDDPQVPVETYSLFIRQAGSKPDIYLGICAPIYQILAHITALAAKATSVHVVEDQDDRFEQISRVIEEARGLGHRIDLLEVSSRTLSEMAAWQEDEKSFNPQPLISTFQAFKFAAHAYLRQIVFRMPAVSLDAQLSVARMLTTISTVLGTPSQSQILFPLFVAGVDAIREEDRAVVKSIFEKLHTITGTGNIQNIFTLLLSIWKDNDKGTRWVDWRQIASDSEVTISFA</sequence>
<evidence type="ECO:0000256" key="2">
    <source>
        <dbReference type="ARBA" id="ARBA00023242"/>
    </source>
</evidence>
<protein>
    <recommendedName>
        <fullName evidence="4">Zn(2)-C6 fungal-type domain-containing protein</fullName>
    </recommendedName>
</protein>
<feature type="compositionally biased region" description="Low complexity" evidence="3">
    <location>
        <begin position="262"/>
        <end position="277"/>
    </location>
</feature>
<dbReference type="SMART" id="SM00066">
    <property type="entry name" value="GAL4"/>
    <property type="match status" value="1"/>
</dbReference>
<dbReference type="CDD" id="cd00067">
    <property type="entry name" value="GAL4"/>
    <property type="match status" value="1"/>
</dbReference>
<gene>
    <name evidence="5" type="ORF">FFLO_01371</name>
</gene>
<evidence type="ECO:0000256" key="1">
    <source>
        <dbReference type="ARBA" id="ARBA00004123"/>
    </source>
</evidence>
<dbReference type="SUPFAM" id="SSF57701">
    <property type="entry name" value="Zn2/Cys6 DNA-binding domain"/>
    <property type="match status" value="1"/>
</dbReference>
<organism evidence="5 6">
    <name type="scientific">Filobasidium floriforme</name>
    <dbReference type="NCBI Taxonomy" id="5210"/>
    <lineage>
        <taxon>Eukaryota</taxon>
        <taxon>Fungi</taxon>
        <taxon>Dikarya</taxon>
        <taxon>Basidiomycota</taxon>
        <taxon>Agaricomycotina</taxon>
        <taxon>Tremellomycetes</taxon>
        <taxon>Filobasidiales</taxon>
        <taxon>Filobasidiaceae</taxon>
        <taxon>Filobasidium</taxon>
    </lineage>
</organism>
<accession>A0A8K0JUS3</accession>
<keyword evidence="6" id="KW-1185">Reference proteome</keyword>
<comment type="subcellular location">
    <subcellularLocation>
        <location evidence="1">Nucleus</location>
    </subcellularLocation>
</comment>
<dbReference type="GO" id="GO:0000981">
    <property type="term" value="F:DNA-binding transcription factor activity, RNA polymerase II-specific"/>
    <property type="evidence" value="ECO:0007669"/>
    <property type="project" value="InterPro"/>
</dbReference>
<evidence type="ECO:0000259" key="4">
    <source>
        <dbReference type="PROSITE" id="PS50048"/>
    </source>
</evidence>
<feature type="compositionally biased region" description="Polar residues" evidence="3">
    <location>
        <begin position="414"/>
        <end position="443"/>
    </location>
</feature>
<dbReference type="GO" id="GO:0008270">
    <property type="term" value="F:zinc ion binding"/>
    <property type="evidence" value="ECO:0007669"/>
    <property type="project" value="InterPro"/>
</dbReference>
<feature type="region of interest" description="Disordered" evidence="3">
    <location>
        <begin position="82"/>
        <end position="151"/>
    </location>
</feature>
<feature type="domain" description="Zn(2)-C6 fungal-type" evidence="4">
    <location>
        <begin position="43"/>
        <end position="73"/>
    </location>
</feature>
<feature type="compositionally biased region" description="Polar residues" evidence="3">
    <location>
        <begin position="364"/>
        <end position="384"/>
    </location>
</feature>
<dbReference type="InterPro" id="IPR001138">
    <property type="entry name" value="Zn2Cys6_DnaBD"/>
</dbReference>
<feature type="region of interest" description="Disordered" evidence="3">
    <location>
        <begin position="1"/>
        <end position="42"/>
    </location>
</feature>